<dbReference type="GO" id="GO:0016020">
    <property type="term" value="C:membrane"/>
    <property type="evidence" value="ECO:0007669"/>
    <property type="project" value="UniProtKB-SubCell"/>
</dbReference>
<reference evidence="8 9" key="1">
    <citation type="journal article" date="2018" name="Nat. Ecol. Evol.">
        <title>Genomic signatures of mitonuclear coevolution across populations of Tigriopus californicus.</title>
        <authorList>
            <person name="Barreto F.S."/>
            <person name="Watson E.T."/>
            <person name="Lima T.G."/>
            <person name="Willett C.S."/>
            <person name="Edmands S."/>
            <person name="Li W."/>
            <person name="Burton R.S."/>
        </authorList>
    </citation>
    <scope>NUCLEOTIDE SEQUENCE [LARGE SCALE GENOMIC DNA]</scope>
    <source>
        <strain evidence="8 9">San Diego</strain>
    </source>
</reference>
<proteinExistence type="inferred from homology"/>
<feature type="transmembrane region" description="Helical" evidence="6">
    <location>
        <begin position="271"/>
        <end position="291"/>
    </location>
</feature>
<dbReference type="InterPro" id="IPR017452">
    <property type="entry name" value="GPCR_Rhodpsn_7TM"/>
</dbReference>
<dbReference type="InterPro" id="IPR052954">
    <property type="entry name" value="GPCR-Ligand_Int"/>
</dbReference>
<dbReference type="Pfam" id="PF00001">
    <property type="entry name" value="7tm_1"/>
    <property type="match status" value="1"/>
</dbReference>
<dbReference type="GO" id="GO:0004930">
    <property type="term" value="F:G protein-coupled receptor activity"/>
    <property type="evidence" value="ECO:0007669"/>
    <property type="project" value="InterPro"/>
</dbReference>
<comment type="similarity">
    <text evidence="2">Belongs to the G-protein coupled receptor 1 family.</text>
</comment>
<dbReference type="PANTHER" id="PTHR46641:SF2">
    <property type="entry name" value="FMRFAMIDE RECEPTOR"/>
    <property type="match status" value="1"/>
</dbReference>
<keyword evidence="9" id="KW-1185">Reference proteome</keyword>
<dbReference type="PANTHER" id="PTHR46641">
    <property type="entry name" value="FMRFAMIDE RECEPTOR-RELATED"/>
    <property type="match status" value="1"/>
</dbReference>
<dbReference type="InterPro" id="IPR000276">
    <property type="entry name" value="GPCR_Rhodpsn"/>
</dbReference>
<dbReference type="PRINTS" id="PR00237">
    <property type="entry name" value="GPCRRHODOPSN"/>
</dbReference>
<comment type="caution">
    <text evidence="8">The sequence shown here is derived from an EMBL/GenBank/DDBJ whole genome shotgun (WGS) entry which is preliminary data.</text>
</comment>
<sequence length="402" mass="46624">MGENLNDSLVPSTVSCDSLTTDEIEFYTKVSWWWEGLLQSLVGTIGFLSNSLAIPILCSKDMNSIFNRLLVFLAVFDNLYIICSVLEGIRKHSAFSQWHEYAFGHVLYQFHNFVLCCSIYITLTLALERYRAVWRPVEYHNRCKGANPWRRVANYVIPVFIFSVIFNIPKFFEVEFVVKQDVDQNTNQTIYQTLASPTDLRLNDTYVIFYVNAARLLVQGIIPFVLLSILNYRIYWVIKRRREMINRPAFESQNVRSSSAAQKKANETQQAVVLFIIVLLFFICHTPRFVLNVHEFLTLESLRISIKQDCNGVSLWAFIWASVSHFLMTLNSSVNFFIYCFMSTTFRQTLFGYFKKCCCFVPKCMEEPKSSMIALDYMDGFEPEVNPVGNTSIELTIHSQTE</sequence>
<gene>
    <name evidence="8" type="ORF">TCAL_04844</name>
</gene>
<evidence type="ECO:0000256" key="4">
    <source>
        <dbReference type="ARBA" id="ARBA00022989"/>
    </source>
</evidence>
<feature type="transmembrane region" description="Helical" evidence="6">
    <location>
        <begin position="37"/>
        <end position="57"/>
    </location>
</feature>
<dbReference type="AlphaFoldDB" id="A0A553NX98"/>
<dbReference type="PROSITE" id="PS50262">
    <property type="entry name" value="G_PROTEIN_RECEP_F1_2"/>
    <property type="match status" value="1"/>
</dbReference>
<evidence type="ECO:0000313" key="9">
    <source>
        <dbReference type="Proteomes" id="UP000318571"/>
    </source>
</evidence>
<evidence type="ECO:0000313" key="8">
    <source>
        <dbReference type="EMBL" id="TRY70052.1"/>
    </source>
</evidence>
<protein>
    <recommendedName>
        <fullName evidence="7">G-protein coupled receptors family 1 profile domain-containing protein</fullName>
    </recommendedName>
</protein>
<keyword evidence="4 6" id="KW-1133">Transmembrane helix</keyword>
<dbReference type="Gene3D" id="1.20.1070.10">
    <property type="entry name" value="Rhodopsin 7-helix transmembrane proteins"/>
    <property type="match status" value="1"/>
</dbReference>
<name>A0A553NX98_TIGCA</name>
<feature type="transmembrane region" description="Helical" evidence="6">
    <location>
        <begin position="109"/>
        <end position="127"/>
    </location>
</feature>
<dbReference type="SUPFAM" id="SSF81321">
    <property type="entry name" value="Family A G protein-coupled receptor-like"/>
    <property type="match status" value="1"/>
</dbReference>
<evidence type="ECO:0000256" key="3">
    <source>
        <dbReference type="ARBA" id="ARBA00022692"/>
    </source>
</evidence>
<dbReference type="STRING" id="6832.A0A553NX98"/>
<keyword evidence="3 6" id="KW-0812">Transmembrane</keyword>
<evidence type="ECO:0000256" key="6">
    <source>
        <dbReference type="SAM" id="Phobius"/>
    </source>
</evidence>
<keyword evidence="5 6" id="KW-0472">Membrane</keyword>
<evidence type="ECO:0000256" key="2">
    <source>
        <dbReference type="ARBA" id="ARBA00010663"/>
    </source>
</evidence>
<feature type="transmembrane region" description="Helical" evidence="6">
    <location>
        <begin position="69"/>
        <end position="89"/>
    </location>
</feature>
<feature type="transmembrane region" description="Helical" evidence="6">
    <location>
        <begin position="317"/>
        <end position="341"/>
    </location>
</feature>
<comment type="subcellular location">
    <subcellularLocation>
        <location evidence="1">Membrane</location>
    </subcellularLocation>
</comment>
<dbReference type="CDD" id="cd14978">
    <property type="entry name" value="7tmA_FMRFamide_R-like"/>
    <property type="match status" value="1"/>
</dbReference>
<feature type="transmembrane region" description="Helical" evidence="6">
    <location>
        <begin position="207"/>
        <end position="232"/>
    </location>
</feature>
<dbReference type="Proteomes" id="UP000318571">
    <property type="component" value="Chromosome 9"/>
</dbReference>
<dbReference type="OMA" id="FICHTPR"/>
<accession>A0A553NX98</accession>
<organism evidence="8 9">
    <name type="scientific">Tigriopus californicus</name>
    <name type="common">Marine copepod</name>
    <dbReference type="NCBI Taxonomy" id="6832"/>
    <lineage>
        <taxon>Eukaryota</taxon>
        <taxon>Metazoa</taxon>
        <taxon>Ecdysozoa</taxon>
        <taxon>Arthropoda</taxon>
        <taxon>Crustacea</taxon>
        <taxon>Multicrustacea</taxon>
        <taxon>Hexanauplia</taxon>
        <taxon>Copepoda</taxon>
        <taxon>Harpacticoida</taxon>
        <taxon>Harpacticidae</taxon>
        <taxon>Tigriopus</taxon>
    </lineage>
</organism>
<evidence type="ECO:0000256" key="5">
    <source>
        <dbReference type="ARBA" id="ARBA00023136"/>
    </source>
</evidence>
<dbReference type="OrthoDB" id="10011262at2759"/>
<dbReference type="EMBL" id="VCGU01000009">
    <property type="protein sequence ID" value="TRY70052.1"/>
    <property type="molecule type" value="Genomic_DNA"/>
</dbReference>
<evidence type="ECO:0000256" key="1">
    <source>
        <dbReference type="ARBA" id="ARBA00004370"/>
    </source>
</evidence>
<feature type="domain" description="G-protein coupled receptors family 1 profile" evidence="7">
    <location>
        <begin position="49"/>
        <end position="339"/>
    </location>
</feature>
<feature type="transmembrane region" description="Helical" evidence="6">
    <location>
        <begin position="152"/>
        <end position="172"/>
    </location>
</feature>
<evidence type="ECO:0000259" key="7">
    <source>
        <dbReference type="PROSITE" id="PS50262"/>
    </source>
</evidence>